<protein>
    <submittedName>
        <fullName evidence="3">Uncharacterized protein</fullName>
    </submittedName>
</protein>
<comment type="caution">
    <text evidence="3">The sequence shown here is derived from an EMBL/GenBank/DDBJ whole genome shotgun (WGS) entry which is preliminary data.</text>
</comment>
<dbReference type="OrthoDB" id="426718at2759"/>
<dbReference type="Pfam" id="PF11913">
    <property type="entry name" value="DUF3431"/>
    <property type="match status" value="1"/>
</dbReference>
<dbReference type="Proteomes" id="UP000288859">
    <property type="component" value="Unassembled WGS sequence"/>
</dbReference>
<sequence length="378" mass="43582">MAFLRHQRMIIVVAATLFILALVRLYIGPQLPPILTHVDSSYNDHHPVFVPGVAKGRTESYTKTLVMAKLESEDVSWVSRNLGEFNTSIYTMDRNSSQGGLTVPRNKGREAMAYLTYIIDHYDRLPDVVLFFHPHQSTWHNNILLNLDSAQTIRRLNPGRVMRQGYFNARCHHDPGCPNWLHVDRPKAEWDLIKKKEEPHLTSQVWRELHPGGDPIPPALSQPCCAQFAVSGQRIRARPVSDYLHYRQWLLDTDLSDEFSGRILEYNWQYIFTGQAEFCPSQHECYCDGFGICFGGTTEANLQHWLDLQRKKELVDEKLVELRKDAEINRQEIDIADQEKSALTLRLDTLKAEAYRRGESPKERALECGRPWKPGDGF</sequence>
<dbReference type="InterPro" id="IPR021838">
    <property type="entry name" value="DUF3431"/>
</dbReference>
<evidence type="ECO:0000256" key="2">
    <source>
        <dbReference type="SAM" id="MobiDB-lite"/>
    </source>
</evidence>
<dbReference type="VEuPathDB" id="FungiDB:PV10_02248"/>
<dbReference type="EMBL" id="NAJM01000037">
    <property type="protein sequence ID" value="RVX68507.1"/>
    <property type="molecule type" value="Genomic_DNA"/>
</dbReference>
<dbReference type="PANTHER" id="PTHR37490">
    <property type="entry name" value="EXPRESSED PROTEIN"/>
    <property type="match status" value="1"/>
</dbReference>
<reference evidence="3 4" key="1">
    <citation type="submission" date="2017-03" db="EMBL/GenBank/DDBJ databases">
        <title>Genomes of endolithic fungi from Antarctica.</title>
        <authorList>
            <person name="Coleine C."/>
            <person name="Masonjones S."/>
            <person name="Stajich J.E."/>
        </authorList>
    </citation>
    <scope>NUCLEOTIDE SEQUENCE [LARGE SCALE GENOMIC DNA]</scope>
    <source>
        <strain evidence="3 4">CCFEE 6314</strain>
    </source>
</reference>
<feature type="region of interest" description="Disordered" evidence="2">
    <location>
        <begin position="359"/>
        <end position="378"/>
    </location>
</feature>
<feature type="coiled-coil region" evidence="1">
    <location>
        <begin position="319"/>
        <end position="353"/>
    </location>
</feature>
<evidence type="ECO:0000256" key="1">
    <source>
        <dbReference type="SAM" id="Coils"/>
    </source>
</evidence>
<name>A0A438MZ84_EXOME</name>
<gene>
    <name evidence="3" type="ORF">B0A52_07931</name>
</gene>
<dbReference type="PANTHER" id="PTHR37490:SF3">
    <property type="entry name" value="DUF3431 DOMAIN CONTAINING PROTEIN"/>
    <property type="match status" value="1"/>
</dbReference>
<dbReference type="AlphaFoldDB" id="A0A438MZ84"/>
<evidence type="ECO:0000313" key="3">
    <source>
        <dbReference type="EMBL" id="RVX68507.1"/>
    </source>
</evidence>
<proteinExistence type="predicted"/>
<evidence type="ECO:0000313" key="4">
    <source>
        <dbReference type="Proteomes" id="UP000288859"/>
    </source>
</evidence>
<accession>A0A438MZ84</accession>
<keyword evidence="1" id="KW-0175">Coiled coil</keyword>
<organism evidence="3 4">
    <name type="scientific">Exophiala mesophila</name>
    <name type="common">Black yeast-like fungus</name>
    <dbReference type="NCBI Taxonomy" id="212818"/>
    <lineage>
        <taxon>Eukaryota</taxon>
        <taxon>Fungi</taxon>
        <taxon>Dikarya</taxon>
        <taxon>Ascomycota</taxon>
        <taxon>Pezizomycotina</taxon>
        <taxon>Eurotiomycetes</taxon>
        <taxon>Chaetothyriomycetidae</taxon>
        <taxon>Chaetothyriales</taxon>
        <taxon>Herpotrichiellaceae</taxon>
        <taxon>Exophiala</taxon>
    </lineage>
</organism>